<dbReference type="EMBL" id="CAFBOZ010000366">
    <property type="protein sequence ID" value="CAB5025887.1"/>
    <property type="molecule type" value="Genomic_DNA"/>
</dbReference>
<dbReference type="AlphaFoldDB" id="A0A6J7RAW5"/>
<proteinExistence type="predicted"/>
<reference evidence="2" key="1">
    <citation type="submission" date="2020-05" db="EMBL/GenBank/DDBJ databases">
        <authorList>
            <person name="Chiriac C."/>
            <person name="Salcher M."/>
            <person name="Ghai R."/>
            <person name="Kavagutti S V."/>
        </authorList>
    </citation>
    <scope>NUCLEOTIDE SEQUENCE</scope>
</reference>
<accession>A0A6J7RAW5</accession>
<organism evidence="2">
    <name type="scientific">freshwater metagenome</name>
    <dbReference type="NCBI Taxonomy" id="449393"/>
    <lineage>
        <taxon>unclassified sequences</taxon>
        <taxon>metagenomes</taxon>
        <taxon>ecological metagenomes</taxon>
    </lineage>
</organism>
<name>A0A6J7RAW5_9ZZZZ</name>
<feature type="compositionally biased region" description="Polar residues" evidence="1">
    <location>
        <begin position="69"/>
        <end position="81"/>
    </location>
</feature>
<evidence type="ECO:0000313" key="2">
    <source>
        <dbReference type="EMBL" id="CAB5025887.1"/>
    </source>
</evidence>
<evidence type="ECO:0000256" key="1">
    <source>
        <dbReference type="SAM" id="MobiDB-lite"/>
    </source>
</evidence>
<feature type="region of interest" description="Disordered" evidence="1">
    <location>
        <begin position="54"/>
        <end position="81"/>
    </location>
</feature>
<protein>
    <submittedName>
        <fullName evidence="2">Unannotated protein</fullName>
    </submittedName>
</protein>
<sequence>MGDDSRVVDPHGHRVDVDDGKRLAGTVELLGAEPATAPHIEVLGHAVSSSWMGSMISSSRDRPGGSRVVASSPTKMNAAAT</sequence>
<gene>
    <name evidence="2" type="ORF">UFOPK3992_01988</name>
</gene>